<evidence type="ECO:0000313" key="1">
    <source>
        <dbReference type="WBParaSite" id="HPLM_0000938601-mRNA-1"/>
    </source>
</evidence>
<dbReference type="AlphaFoldDB" id="A0A0N4WFB1"/>
<accession>A0A0N4WFB1</accession>
<name>A0A0N4WFB1_HAEPC</name>
<dbReference type="WBParaSite" id="HPLM_0000938601-mRNA-1">
    <property type="protein sequence ID" value="HPLM_0000938601-mRNA-1"/>
    <property type="gene ID" value="HPLM_0000938601"/>
</dbReference>
<sequence>LLNINEAADEILLLDDEDSQKIPFRIGQTFVHFDSVSVLIIFAFSCI</sequence>
<protein>
    <submittedName>
        <fullName evidence="1">Transmembrane protein</fullName>
    </submittedName>
</protein>
<organism evidence="1">
    <name type="scientific">Haemonchus placei</name>
    <name type="common">Barber's pole worm</name>
    <dbReference type="NCBI Taxonomy" id="6290"/>
    <lineage>
        <taxon>Eukaryota</taxon>
        <taxon>Metazoa</taxon>
        <taxon>Ecdysozoa</taxon>
        <taxon>Nematoda</taxon>
        <taxon>Chromadorea</taxon>
        <taxon>Rhabditida</taxon>
        <taxon>Rhabditina</taxon>
        <taxon>Rhabditomorpha</taxon>
        <taxon>Strongyloidea</taxon>
        <taxon>Trichostrongylidae</taxon>
        <taxon>Haemonchus</taxon>
    </lineage>
</organism>
<reference evidence="1" key="1">
    <citation type="submission" date="2017-02" db="UniProtKB">
        <authorList>
            <consortium name="WormBaseParasite"/>
        </authorList>
    </citation>
    <scope>IDENTIFICATION</scope>
</reference>
<proteinExistence type="predicted"/>